<evidence type="ECO:0000313" key="1">
    <source>
        <dbReference type="EMBL" id="KAL0930921.1"/>
    </source>
</evidence>
<comment type="caution">
    <text evidence="1">The sequence shown here is derived from an EMBL/GenBank/DDBJ whole genome shotgun (WGS) entry which is preliminary data.</text>
</comment>
<sequence>MFFQSALFFATSLLSVTVARDLRDIPARQTSPADLPEYDAGLSPVPTADPRRDLRNALLNPRSLPPEVCGYRARDDGSFGTYSCRGINCLTQGSYFGCYTTPPTKCFDGTASQCQPSAASLGPGSRCCTQSDRTYLPFCVTLLKEDNGQKTMFRCGERIHSSRTIMFLGTETTDPDATRTDSTSPSVTPTPTPPDNSPSNTGAIAGGVVGGVAVVAIAVCVIVWLLVRRRRQAKEQAGSAPTPMTPGQQSHFSQPFYGYEGQQQPPGPDAQYPKYYQPVPTSSPQPIYEAPAHNAGRQNAVEMGT</sequence>
<evidence type="ECO:0000313" key="2">
    <source>
        <dbReference type="Proteomes" id="UP000805649"/>
    </source>
</evidence>
<proteinExistence type="predicted"/>
<name>A0ACC3YGA4_COLTU</name>
<gene>
    <name evidence="1" type="ORF">CTRU02_213656</name>
</gene>
<dbReference type="Proteomes" id="UP000805649">
    <property type="component" value="Unassembled WGS sequence"/>
</dbReference>
<reference evidence="1 2" key="1">
    <citation type="journal article" date="2020" name="Phytopathology">
        <title>Genome Sequence Resources of Colletotrichum truncatum, C. plurivorum, C. musicola, and C. sojae: Four Species Pathogenic to Soybean (Glycine max).</title>
        <authorList>
            <person name="Rogerio F."/>
            <person name="Boufleur T.R."/>
            <person name="Ciampi-Guillardi M."/>
            <person name="Sukno S.A."/>
            <person name="Thon M.R."/>
            <person name="Massola Junior N.S."/>
            <person name="Baroncelli R."/>
        </authorList>
    </citation>
    <scope>NUCLEOTIDE SEQUENCE [LARGE SCALE GENOMIC DNA]</scope>
    <source>
        <strain evidence="1 2">CMES1059</strain>
    </source>
</reference>
<organism evidence="1 2">
    <name type="scientific">Colletotrichum truncatum</name>
    <name type="common">Anthracnose fungus</name>
    <name type="synonym">Colletotrichum capsici</name>
    <dbReference type="NCBI Taxonomy" id="5467"/>
    <lineage>
        <taxon>Eukaryota</taxon>
        <taxon>Fungi</taxon>
        <taxon>Dikarya</taxon>
        <taxon>Ascomycota</taxon>
        <taxon>Pezizomycotina</taxon>
        <taxon>Sordariomycetes</taxon>
        <taxon>Hypocreomycetidae</taxon>
        <taxon>Glomerellales</taxon>
        <taxon>Glomerellaceae</taxon>
        <taxon>Colletotrichum</taxon>
        <taxon>Colletotrichum truncatum species complex</taxon>
    </lineage>
</organism>
<keyword evidence="2" id="KW-1185">Reference proteome</keyword>
<dbReference type="EMBL" id="VUJX02000010">
    <property type="protein sequence ID" value="KAL0930921.1"/>
    <property type="molecule type" value="Genomic_DNA"/>
</dbReference>
<protein>
    <submittedName>
        <fullName evidence="1">Uncharacterized protein</fullName>
    </submittedName>
</protein>
<accession>A0ACC3YGA4</accession>